<dbReference type="InterPro" id="IPR036709">
    <property type="entry name" value="Autotransporte_beta_dom_sf"/>
</dbReference>
<dbReference type="Proteomes" id="UP000317977">
    <property type="component" value="Unassembled WGS sequence"/>
</dbReference>
<evidence type="ECO:0000313" key="3">
    <source>
        <dbReference type="Proteomes" id="UP000317977"/>
    </source>
</evidence>
<dbReference type="AlphaFoldDB" id="A0A5C6F6R2"/>
<evidence type="ECO:0000259" key="1">
    <source>
        <dbReference type="PROSITE" id="PS51208"/>
    </source>
</evidence>
<keyword evidence="3" id="KW-1185">Reference proteome</keyword>
<gene>
    <name evidence="2" type="ORF">Poly59_20770</name>
</gene>
<dbReference type="Gene3D" id="2.40.128.130">
    <property type="entry name" value="Autotransporter beta-domain"/>
    <property type="match status" value="1"/>
</dbReference>
<dbReference type="OrthoDB" id="215676at2"/>
<dbReference type="EMBL" id="SJPX01000002">
    <property type="protein sequence ID" value="TWU55776.1"/>
    <property type="molecule type" value="Genomic_DNA"/>
</dbReference>
<dbReference type="RefSeq" id="WP_146533910.1">
    <property type="nucleotide sequence ID" value="NZ_SJPX01000002.1"/>
</dbReference>
<dbReference type="SMART" id="SM00869">
    <property type="entry name" value="Autotransporter"/>
    <property type="match status" value="1"/>
</dbReference>
<dbReference type="PROSITE" id="PS51208">
    <property type="entry name" value="AUTOTRANSPORTER"/>
    <property type="match status" value="1"/>
</dbReference>
<dbReference type="Pfam" id="PF03797">
    <property type="entry name" value="Autotransporter"/>
    <property type="match status" value="1"/>
</dbReference>
<feature type="domain" description="Autotransporter" evidence="1">
    <location>
        <begin position="263"/>
        <end position="531"/>
    </location>
</feature>
<protein>
    <submittedName>
        <fullName evidence="2">Autotransporter beta-domain protein</fullName>
    </submittedName>
</protein>
<reference evidence="2 3" key="1">
    <citation type="submission" date="2019-02" db="EMBL/GenBank/DDBJ databases">
        <title>Deep-cultivation of Planctomycetes and their phenomic and genomic characterization uncovers novel biology.</title>
        <authorList>
            <person name="Wiegand S."/>
            <person name="Jogler M."/>
            <person name="Boedeker C."/>
            <person name="Pinto D."/>
            <person name="Vollmers J."/>
            <person name="Rivas-Marin E."/>
            <person name="Kohn T."/>
            <person name="Peeters S.H."/>
            <person name="Heuer A."/>
            <person name="Rast P."/>
            <person name="Oberbeckmann S."/>
            <person name="Bunk B."/>
            <person name="Jeske O."/>
            <person name="Meyerdierks A."/>
            <person name="Storesund J.E."/>
            <person name="Kallscheuer N."/>
            <person name="Luecker S."/>
            <person name="Lage O.M."/>
            <person name="Pohl T."/>
            <person name="Merkel B.J."/>
            <person name="Hornburger P."/>
            <person name="Mueller R.-W."/>
            <person name="Bruemmer F."/>
            <person name="Labrenz M."/>
            <person name="Spormann A.M."/>
            <person name="Op Den Camp H."/>
            <person name="Overmann J."/>
            <person name="Amann R."/>
            <person name="Jetten M.S.M."/>
            <person name="Mascher T."/>
            <person name="Medema M.H."/>
            <person name="Devos D.P."/>
            <person name="Kaster A.-K."/>
            <person name="Ovreas L."/>
            <person name="Rohde M."/>
            <person name="Galperin M.Y."/>
            <person name="Jogler C."/>
        </authorList>
    </citation>
    <scope>NUCLEOTIDE SEQUENCE [LARGE SCALE GENOMIC DNA]</scope>
    <source>
        <strain evidence="2 3">Poly59</strain>
    </source>
</reference>
<comment type="caution">
    <text evidence="2">The sequence shown here is derived from an EMBL/GenBank/DDBJ whole genome shotgun (WGS) entry which is preliminary data.</text>
</comment>
<proteinExistence type="predicted"/>
<dbReference type="InterPro" id="IPR005546">
    <property type="entry name" value="Autotransporte_beta"/>
</dbReference>
<evidence type="ECO:0000313" key="2">
    <source>
        <dbReference type="EMBL" id="TWU55776.1"/>
    </source>
</evidence>
<accession>A0A5C6F6R2</accession>
<name>A0A5C6F6R2_9BACT</name>
<dbReference type="SUPFAM" id="SSF103515">
    <property type="entry name" value="Autotransporter"/>
    <property type="match status" value="1"/>
</dbReference>
<sequence>MKLRTEAKSKLKRPQGRNGRIRRWAGQALRMLPLLMATSAASAQGTITFDQSEDFASSFTKQVGTVNAEFFNPGPFGHFHDRASGLEFSDFEPNTFTLRFDQSVRWTQYDINNSNDAGNYFTFTGAGVSATAQSAETGTDKRPSTPFTFLANEDYFFAATFPSSGSFYLQNLVFELLRDRTTGQINGTSAQVGFQNSSASFRSLSQQLQSIAATQRFSGGYQPLALTMPTRDDAIALVGYQETYVASGSSVAGGSACDAQCQSRINPWGGWISGYGVGGDVRSQGGISGLDYSSGGTQLGIYRNVDRYTLLGMFGGYSNQNVDSDDGDTADIESGQVGAFLRRGDCRGDYYILAGTAAYDHYRTARDSGARGEFDGGQLGTYLERGREIQWGRTVLRPNVGLQYIWLHQDGHSETGLGAANLDGVNEHSLRALVGSSFQGPSRSMIGGNVSPYASAHWMHEFLDTTTNVNGQVGGAGFTTSGLSLGRDWAVIGTGLNYSRGGWTSLFAGYNLQTNDRQTFHAGNGGLQFAW</sequence>
<organism evidence="2 3">
    <name type="scientific">Rubripirellula reticaptiva</name>
    <dbReference type="NCBI Taxonomy" id="2528013"/>
    <lineage>
        <taxon>Bacteria</taxon>
        <taxon>Pseudomonadati</taxon>
        <taxon>Planctomycetota</taxon>
        <taxon>Planctomycetia</taxon>
        <taxon>Pirellulales</taxon>
        <taxon>Pirellulaceae</taxon>
        <taxon>Rubripirellula</taxon>
    </lineage>
</organism>